<dbReference type="GO" id="GO:0009098">
    <property type="term" value="P:L-leucine biosynthetic process"/>
    <property type="evidence" value="ECO:0007669"/>
    <property type="project" value="InterPro"/>
</dbReference>
<dbReference type="Pfam" id="PF22617">
    <property type="entry name" value="HCS_D2"/>
    <property type="match status" value="1"/>
</dbReference>
<comment type="similarity">
    <text evidence="2 9">Belongs to the alpha-IPM synthase/homocitrate synthase family.</text>
</comment>
<dbReference type="Pfam" id="PF00682">
    <property type="entry name" value="HMGL-like"/>
    <property type="match status" value="1"/>
</dbReference>
<organism evidence="11 12">
    <name type="scientific">Albidovulum aquaemixtae</name>
    <dbReference type="NCBI Taxonomy" id="1542388"/>
    <lineage>
        <taxon>Bacteria</taxon>
        <taxon>Pseudomonadati</taxon>
        <taxon>Pseudomonadota</taxon>
        <taxon>Alphaproteobacteria</taxon>
        <taxon>Rhodobacterales</taxon>
        <taxon>Paracoccaceae</taxon>
        <taxon>Albidovulum</taxon>
    </lineage>
</organism>
<dbReference type="InterPro" id="IPR000891">
    <property type="entry name" value="PYR_CT"/>
</dbReference>
<dbReference type="PANTHER" id="PTHR43538:SF1">
    <property type="entry name" value="(R)-CITRAMALATE SYNTHASE"/>
    <property type="match status" value="1"/>
</dbReference>
<evidence type="ECO:0000256" key="1">
    <source>
        <dbReference type="ARBA" id="ARBA00004743"/>
    </source>
</evidence>
<dbReference type="InterPro" id="IPR013709">
    <property type="entry name" value="2-isopropylmalate_synth_dimer"/>
</dbReference>
<dbReference type="SUPFAM" id="SSF110921">
    <property type="entry name" value="2-isopropylmalate synthase LeuA, allosteric (dimerisation) domain"/>
    <property type="match status" value="1"/>
</dbReference>
<dbReference type="InterPro" id="IPR002034">
    <property type="entry name" value="AIPM/Hcit_synth_CS"/>
</dbReference>
<dbReference type="OrthoDB" id="9803573at2"/>
<keyword evidence="12" id="KW-1185">Reference proteome</keyword>
<dbReference type="Pfam" id="PF08502">
    <property type="entry name" value="LeuA_dimer"/>
    <property type="match status" value="1"/>
</dbReference>
<reference evidence="11 12" key="1">
    <citation type="submission" date="2018-03" db="EMBL/GenBank/DDBJ databases">
        <authorList>
            <person name="Keele B.F."/>
        </authorList>
    </citation>
    <scope>NUCLEOTIDE SEQUENCE [LARGE SCALE GENOMIC DNA]</scope>
    <source>
        <strain evidence="11 12">CECT 8626</strain>
    </source>
</reference>
<evidence type="ECO:0000256" key="2">
    <source>
        <dbReference type="ARBA" id="ARBA00006154"/>
    </source>
</evidence>
<keyword evidence="11" id="KW-0012">Acyltransferase</keyword>
<keyword evidence="3" id="KW-0028">Amino-acid biosynthesis</keyword>
<dbReference type="NCBIfam" id="TIGR00977">
    <property type="entry name" value="citramal_synth"/>
    <property type="match status" value="1"/>
</dbReference>
<dbReference type="InterPro" id="IPR005675">
    <property type="entry name" value="Citramal_synthase"/>
</dbReference>
<keyword evidence="5 9" id="KW-0808">Transferase</keyword>
<comment type="pathway">
    <text evidence="1">Amino-acid biosynthesis; L-isoleucine biosynthesis; 2-oxobutanoate from pyruvate: step 1/3.</text>
</comment>
<dbReference type="CDD" id="cd07941">
    <property type="entry name" value="DRE_TIM_LeuA3"/>
    <property type="match status" value="1"/>
</dbReference>
<accession>A0A2R8B576</accession>
<sequence>MKLDRLYLYDTTLRDGQQTQGVQFSVAEKRQIAAALDALGIDHIEGGWPGANPTDSDFFDSRPDTKATFTAFGMTKRAGRSAENDDVLAAVLNAGTPAVCLVGKTYDFHVTAALGITLEENVENIAASIAHCVAKGRETLFDAEHFFDGWRADPAYALVCLKAAYDAGARWIVLCDTNGGTLPADVGRITEEVIAAGIPGDRLGIHTHNDTENAVAASLAAVDAGARQIQGTLNGLGERCGNANLTSLIPTLLLKEPYASRYETGVTRAALKGLTRASRLLDDILNRVPLRSAPYVGASAFAHKAGLHASAILKDPTTYEHIDPGIVGNERVIPMSNQAGQSNLRARLAAAGIKVPAKDARLARILETIKAREDMGYAYDGAQASFELLARRELGLLPDFFEVKRYRVTVERRKNRRDRMVTMSEAVVVVKIGGEKMLSVSESMDEAGSDRGPVNALSKALAKDLGPYQANIDDMKLVDFKVRITQGGTEAVTRVIIDSEDGEGHRWSTVGVSPNIVDASFEALLDAITWKLVHDGAAPA</sequence>
<evidence type="ECO:0000256" key="6">
    <source>
        <dbReference type="ARBA" id="ARBA00023304"/>
    </source>
</evidence>
<dbReference type="EC" id="2.3.3.21" evidence="8"/>
<dbReference type="PANTHER" id="PTHR43538">
    <property type="entry name" value="ALPHA-IPM SYNTHASE/HOMOCITRATE SYNTHASE"/>
    <property type="match status" value="1"/>
</dbReference>
<evidence type="ECO:0000256" key="5">
    <source>
        <dbReference type="ARBA" id="ARBA00022679"/>
    </source>
</evidence>
<dbReference type="RefSeq" id="WP_108852153.1">
    <property type="nucleotide sequence ID" value="NZ_OMOQ01000001.1"/>
</dbReference>
<evidence type="ECO:0000313" key="11">
    <source>
        <dbReference type="EMBL" id="SPH17747.1"/>
    </source>
</evidence>
<dbReference type="GO" id="GO:0043714">
    <property type="term" value="F:(R)-citramalate synthase activity"/>
    <property type="evidence" value="ECO:0007669"/>
    <property type="project" value="UniProtKB-UniRule"/>
</dbReference>
<keyword evidence="6" id="KW-0100">Branched-chain amino acid biosynthesis</keyword>
<evidence type="ECO:0000256" key="9">
    <source>
        <dbReference type="RuleBase" id="RU003523"/>
    </source>
</evidence>
<evidence type="ECO:0000256" key="3">
    <source>
        <dbReference type="ARBA" id="ARBA00022605"/>
    </source>
</evidence>
<dbReference type="Gene3D" id="3.30.160.270">
    <property type="match status" value="1"/>
</dbReference>
<dbReference type="PROSITE" id="PS00815">
    <property type="entry name" value="AIPM_HOMOCIT_SYNTH_1"/>
    <property type="match status" value="1"/>
</dbReference>
<name>A0A2R8B576_9RHOB</name>
<dbReference type="EMBL" id="OMOQ01000001">
    <property type="protein sequence ID" value="SPH17747.1"/>
    <property type="molecule type" value="Genomic_DNA"/>
</dbReference>
<dbReference type="PROSITE" id="PS50991">
    <property type="entry name" value="PYR_CT"/>
    <property type="match status" value="1"/>
</dbReference>
<dbReference type="InterPro" id="IPR036230">
    <property type="entry name" value="LeuA_allosteric_dom_sf"/>
</dbReference>
<evidence type="ECO:0000313" key="12">
    <source>
        <dbReference type="Proteomes" id="UP000244924"/>
    </source>
</evidence>
<evidence type="ECO:0000259" key="10">
    <source>
        <dbReference type="PROSITE" id="PS50991"/>
    </source>
</evidence>
<dbReference type="SMART" id="SM00917">
    <property type="entry name" value="LeuA_dimer"/>
    <property type="match status" value="1"/>
</dbReference>
<evidence type="ECO:0000256" key="8">
    <source>
        <dbReference type="NCBIfam" id="TIGR00977"/>
    </source>
</evidence>
<dbReference type="UniPathway" id="UPA00047">
    <property type="reaction ID" value="UER00066"/>
</dbReference>
<proteinExistence type="inferred from homology"/>
<feature type="domain" description="Pyruvate carboxyltransferase" evidence="10">
    <location>
        <begin position="6"/>
        <end position="272"/>
    </location>
</feature>
<dbReference type="InterPro" id="IPR054691">
    <property type="entry name" value="LeuA/HCS_post-cat"/>
</dbReference>
<dbReference type="GO" id="GO:0009097">
    <property type="term" value="P:isoleucine biosynthetic process"/>
    <property type="evidence" value="ECO:0007669"/>
    <property type="project" value="UniProtKB-UniRule"/>
</dbReference>
<dbReference type="Gene3D" id="3.20.20.70">
    <property type="entry name" value="Aldolase class I"/>
    <property type="match status" value="1"/>
</dbReference>
<dbReference type="AlphaFoldDB" id="A0A2R8B576"/>
<evidence type="ECO:0000256" key="4">
    <source>
        <dbReference type="ARBA" id="ARBA00022624"/>
    </source>
</evidence>
<protein>
    <recommendedName>
        <fullName evidence="8">Citramalate synthase</fullName>
        <ecNumber evidence="8">2.3.3.21</ecNumber>
    </recommendedName>
</protein>
<gene>
    <name evidence="11" type="primary">cimA</name>
    <name evidence="11" type="ORF">DEA8626_01274</name>
</gene>
<comment type="catalytic activity">
    <reaction evidence="7">
        <text>pyruvate + acetyl-CoA + H2O = (3R)-citramalate + CoA + H(+)</text>
        <dbReference type="Rhea" id="RHEA:19045"/>
        <dbReference type="ChEBI" id="CHEBI:15361"/>
        <dbReference type="ChEBI" id="CHEBI:15377"/>
        <dbReference type="ChEBI" id="CHEBI:15378"/>
        <dbReference type="ChEBI" id="CHEBI:30934"/>
        <dbReference type="ChEBI" id="CHEBI:57287"/>
        <dbReference type="ChEBI" id="CHEBI:57288"/>
        <dbReference type="EC" id="2.3.3.21"/>
    </reaction>
</comment>
<dbReference type="Gene3D" id="1.10.238.260">
    <property type="match status" value="1"/>
</dbReference>
<keyword evidence="4" id="KW-0412">Isoleucine biosynthesis</keyword>
<dbReference type="InterPro" id="IPR013785">
    <property type="entry name" value="Aldolase_TIM"/>
</dbReference>
<dbReference type="SUPFAM" id="SSF51569">
    <property type="entry name" value="Aldolase"/>
    <property type="match status" value="1"/>
</dbReference>
<dbReference type="Proteomes" id="UP000244924">
    <property type="component" value="Unassembled WGS sequence"/>
</dbReference>
<evidence type="ECO:0000256" key="7">
    <source>
        <dbReference type="ARBA" id="ARBA00048263"/>
    </source>
</evidence>
<dbReference type="GO" id="GO:0003852">
    <property type="term" value="F:2-isopropylmalate synthase activity"/>
    <property type="evidence" value="ECO:0007669"/>
    <property type="project" value="InterPro"/>
</dbReference>